<sequence>MTLAEALERYRKKDSIEKIFHSLKNEIEIKPLRVWTENSIRGAILIGFLAQLFVSLVRYEVSEARHVATKFIKYSLMNLTVTMMKGKEGGRRCLFSNFDALNTAILGLKCGVG</sequence>
<dbReference type="EMBL" id="LMVO01000010">
    <property type="protein sequence ID" value="PAV09629.1"/>
    <property type="molecule type" value="Genomic_DNA"/>
</dbReference>
<reference evidence="1 2" key="1">
    <citation type="journal article" date="2017" name="BMC Genomics">
        <title>Genomic analysis of methanogenic archaea reveals a shift towards energy conservation.</title>
        <authorList>
            <person name="Gilmore S.P."/>
            <person name="Henske J.K."/>
            <person name="Sexton J.A."/>
            <person name="Solomon K.V."/>
            <person name="Seppala S."/>
            <person name="Yoo J.I."/>
            <person name="Huyett L.M."/>
            <person name="Pressman A."/>
            <person name="Cogan J.Z."/>
            <person name="Kivenson V."/>
            <person name="Peng X."/>
            <person name="Tan Y."/>
            <person name="Valentine D.L."/>
            <person name="O'Malley M.A."/>
        </authorList>
    </citation>
    <scope>NUCLEOTIDE SEQUENCE [LARGE SCALE GENOMIC DNA]</scope>
    <source>
        <strain evidence="1 2">XII</strain>
    </source>
</reference>
<dbReference type="PANTHER" id="PTHR34614">
    <property type="match status" value="1"/>
</dbReference>
<accession>A0AAX0Q8G3</accession>
<proteinExistence type="predicted"/>
<evidence type="ECO:0008006" key="3">
    <source>
        <dbReference type="Google" id="ProtNLM"/>
    </source>
</evidence>
<organism evidence="1 2">
    <name type="scientific">Methanocorpusculum parvum</name>
    <dbReference type="NCBI Taxonomy" id="2193"/>
    <lineage>
        <taxon>Archaea</taxon>
        <taxon>Methanobacteriati</taxon>
        <taxon>Methanobacteriota</taxon>
        <taxon>Stenosarchaea group</taxon>
        <taxon>Methanomicrobia</taxon>
        <taxon>Methanomicrobiales</taxon>
        <taxon>Methanocorpusculaceae</taxon>
        <taxon>Methanocorpusculum</taxon>
    </lineage>
</organism>
<dbReference type="PANTHER" id="PTHR34614:SF2">
    <property type="entry name" value="TRANSPOSASE IS4-LIKE DOMAIN-CONTAINING PROTEIN"/>
    <property type="match status" value="1"/>
</dbReference>
<dbReference type="AlphaFoldDB" id="A0AAX0Q8G3"/>
<dbReference type="Proteomes" id="UP000243820">
    <property type="component" value="Unassembled WGS sequence"/>
</dbReference>
<gene>
    <name evidence="1" type="ORF">ASJ83_06350</name>
</gene>
<evidence type="ECO:0000313" key="2">
    <source>
        <dbReference type="Proteomes" id="UP000243820"/>
    </source>
</evidence>
<evidence type="ECO:0000313" key="1">
    <source>
        <dbReference type="EMBL" id="PAV09629.1"/>
    </source>
</evidence>
<protein>
    <recommendedName>
        <fullName evidence="3">Transposase</fullName>
    </recommendedName>
</protein>
<name>A0AAX0Q8G3_9EURY</name>
<comment type="caution">
    <text evidence="1">The sequence shown here is derived from an EMBL/GenBank/DDBJ whole genome shotgun (WGS) entry which is preliminary data.</text>
</comment>
<keyword evidence="2" id="KW-1185">Reference proteome</keyword>